<evidence type="ECO:0000256" key="1">
    <source>
        <dbReference type="SAM" id="MobiDB-lite"/>
    </source>
</evidence>
<dbReference type="EMBL" id="PCYM01000002">
    <property type="protein sequence ID" value="PIR47750.1"/>
    <property type="molecule type" value="Genomic_DNA"/>
</dbReference>
<feature type="transmembrane region" description="Helical" evidence="2">
    <location>
        <begin position="16"/>
        <end position="38"/>
    </location>
</feature>
<dbReference type="AlphaFoldDB" id="A0A2H0RMQ5"/>
<keyword evidence="2" id="KW-1133">Transmembrane helix</keyword>
<gene>
    <name evidence="3" type="ORF">COV06_02030</name>
</gene>
<feature type="region of interest" description="Disordered" evidence="1">
    <location>
        <begin position="46"/>
        <end position="82"/>
    </location>
</feature>
<keyword evidence="2" id="KW-0812">Transmembrane</keyword>
<proteinExistence type="predicted"/>
<evidence type="ECO:0000313" key="3">
    <source>
        <dbReference type="EMBL" id="PIR47750.1"/>
    </source>
</evidence>
<name>A0A2H0RMQ5_9BACT</name>
<reference evidence="3 4" key="1">
    <citation type="submission" date="2017-09" db="EMBL/GenBank/DDBJ databases">
        <title>Depth-based differentiation of microbial function through sediment-hosted aquifers and enrichment of novel symbionts in the deep terrestrial subsurface.</title>
        <authorList>
            <person name="Probst A.J."/>
            <person name="Ladd B."/>
            <person name="Jarett J.K."/>
            <person name="Geller-Mcgrath D.E."/>
            <person name="Sieber C.M."/>
            <person name="Emerson J.B."/>
            <person name="Anantharaman K."/>
            <person name="Thomas B.C."/>
            <person name="Malmstrom R."/>
            <person name="Stieglmeier M."/>
            <person name="Klingl A."/>
            <person name="Woyke T."/>
            <person name="Ryan C.M."/>
            <person name="Banfield J.F."/>
        </authorList>
    </citation>
    <scope>NUCLEOTIDE SEQUENCE [LARGE SCALE GENOMIC DNA]</scope>
    <source>
        <strain evidence="3">CG10_big_fil_rev_8_21_14_0_10_50_16</strain>
    </source>
</reference>
<sequence length="283" mass="30822">MESFTPPTSASHGAPWYLVIILIVLALSATGAAIWFGVHQSDSSDVVVTSSNPRSEESDATNEVASDIVEEGSTESDSTLPGLGELSATGLDITYDVDAQTGQGYKTAMQKLVAGMFEQARTCETSSVSSYGLPFTIADVAQNNYVPRINDAVFTQKIVKTANNLNGNQIQLCKFGTEVYAFVKNGEGYGHPMMWNGNIFIRYQPLSGVMEDGYFLGDFLPHQTVVGTSRGDMRNVWWSYYILDSATQATDMVETCVDSPATDTSGNEIIGKRHMSCERVWNQ</sequence>
<dbReference type="Proteomes" id="UP000230084">
    <property type="component" value="Unassembled WGS sequence"/>
</dbReference>
<protein>
    <submittedName>
        <fullName evidence="3">Uncharacterized protein</fullName>
    </submittedName>
</protein>
<evidence type="ECO:0000313" key="4">
    <source>
        <dbReference type="Proteomes" id="UP000230084"/>
    </source>
</evidence>
<organism evidence="3 4">
    <name type="scientific">Candidatus Uhrbacteria bacterium CG10_big_fil_rev_8_21_14_0_10_50_16</name>
    <dbReference type="NCBI Taxonomy" id="1975039"/>
    <lineage>
        <taxon>Bacteria</taxon>
        <taxon>Candidatus Uhriibacteriota</taxon>
    </lineage>
</organism>
<keyword evidence="2" id="KW-0472">Membrane</keyword>
<evidence type="ECO:0000256" key="2">
    <source>
        <dbReference type="SAM" id="Phobius"/>
    </source>
</evidence>
<accession>A0A2H0RMQ5</accession>
<comment type="caution">
    <text evidence="3">The sequence shown here is derived from an EMBL/GenBank/DDBJ whole genome shotgun (WGS) entry which is preliminary data.</text>
</comment>